<dbReference type="HOGENOM" id="CLU_255857_0_0_12"/>
<gene>
    <name evidence="1" type="ordered locus">Turpa_0363</name>
</gene>
<reference evidence="1 2" key="1">
    <citation type="submission" date="2012-06" db="EMBL/GenBank/DDBJ databases">
        <title>The complete chromosome of genome of Turneriella parva DSM 21527.</title>
        <authorList>
            <consortium name="US DOE Joint Genome Institute (JGI-PGF)"/>
            <person name="Lucas S."/>
            <person name="Han J."/>
            <person name="Lapidus A."/>
            <person name="Bruce D."/>
            <person name="Goodwin L."/>
            <person name="Pitluck S."/>
            <person name="Peters L."/>
            <person name="Kyrpides N."/>
            <person name="Mavromatis K."/>
            <person name="Ivanova N."/>
            <person name="Mikhailova N."/>
            <person name="Chertkov O."/>
            <person name="Detter J.C."/>
            <person name="Tapia R."/>
            <person name="Han C."/>
            <person name="Land M."/>
            <person name="Hauser L."/>
            <person name="Markowitz V."/>
            <person name="Cheng J.-F."/>
            <person name="Hugenholtz P."/>
            <person name="Woyke T."/>
            <person name="Wu D."/>
            <person name="Gronow S."/>
            <person name="Wellnitz S."/>
            <person name="Brambilla E."/>
            <person name="Klenk H.-P."/>
            <person name="Eisen J.A."/>
        </authorList>
    </citation>
    <scope>NUCLEOTIDE SEQUENCE [LARGE SCALE GENOMIC DNA]</scope>
    <source>
        <strain evidence="2">ATCC BAA-1111 / DSM 21527 / NCTC 11395 / H</strain>
    </source>
</reference>
<dbReference type="KEGG" id="tpx:Turpa_0363"/>
<sequence>MVRLRSPQVRLLTRLRSSIFAIALLPVLIACIGRATPPEQVKLTQAQNEVLGKFARRVGEAELNILLRNPNDTTLPGIPVGDLLYILAKVNEDKLITLVKGIGATYTLELILAIKRVGCTRANTVPVASGYGFDARSVANLNGCTWQHFHVPNLMVQLLNGVSNRGLQVLIDGIRHNYPEYGLPANQALQVSCAIATCPTLHVAPYLVTVEHYRYLMKLAYVVAAFDTPTLTDANLSSEALTGPRKLYDLLNLTYDGRDMVFLLDSFDRNACPVGGQVNSNCVYVDAANVLTTYDGTGDLWTDIAVNTYQLQGLQNLLAILRDVQDTSKMGVLINGRRTQNPASLAIRLAEDEAQIRYFTDRLTVVIEHRGGVGPYCPAGGPYAPFIVDTSLAVAEQDKQCNFQNFTAPQGGSTEWNSKLVGTINDVTNVNRMMDLIYQIDDGFDSATHIATATFPNRGIDNLMVLLNNINPNAVHPGPSTNNELRTASYLIDNVAPDPGNNIIAKRNRISYLVQYLGTTYDVLKMACYNAVAEGGTAGMSCFKRGLVNQVASGSKTDDAALPDLSAAGQKLSNLIGFISEIEDMRFLINKVDMTQLRDIIAGLLINSTQNTALLVNQITGNDCWATPTNSAGAALPLSGVTGAAITPGLGTAYSGQTTVTIPGGGTGRALVDASGRIGAIVILSEGSGLALGSTPAITITDAGGGTGSTATAITGRCVYNPPNDFRGFPTATSTGATGLGKMVNVINHITGSPGTIVTLINGVTDGDKLGALINGVTRSSNLVGVVNGTVDASRNNNASINDLINLLNSLAREDVYKMVHLMENLGDAREVDALVTVPSIDHDMIAQLMAPYNSAAINTSSGIGVAALTELVAQLRYNGGNAVTAGAVAIAGGGGAGATATFGTTTANQVSAIELTSYGAGCTSAPTVNIAGVGTGAAATAIFDSSAQQVSRIRIDNAGSGYTVAPAVSFTGGCTTQPVAAARVNRIGAVTVTNAGSGYAANPTCTASGVNVTCQASGSIAAPPGGLSSFYGGSGYTTGDVCPISGAGGSGATCTVTATGGALTGCSIIGNEVGYPAGGINYGHGRIVKIGGRAEAVATITGGVVTGVTITNAGCGYPNFPLPAPVVEVVGCTGAALTATVTAGRITAISGFPTGTGCPVGAKVVIGENPFVSHADGASAIVNQLVNGRLTFVSVSEPSVNAAQLIQLIDRDATGITSTAGVTRGYSITYNGATPNISAREAMVRLLHHGVTIPAASSKGYFSENFGLGSVVDIASDGLTDNLKSGVALGGAGIWTNAYAVNLPGLGPQHIAGSILNNLSGVAPTQTLINMVNTNTIDLTDTLLLLGCGDRSTYSNLTASPFSWQQICAQIGPGLW</sequence>
<dbReference type="RefSeq" id="WP_014801539.1">
    <property type="nucleotide sequence ID" value="NC_018020.1"/>
</dbReference>
<accession>I4B162</accession>
<dbReference type="Proteomes" id="UP000006048">
    <property type="component" value="Chromosome"/>
</dbReference>
<name>I4B162_TURPD</name>
<evidence type="ECO:0000313" key="2">
    <source>
        <dbReference type="Proteomes" id="UP000006048"/>
    </source>
</evidence>
<dbReference type="PROSITE" id="PS51257">
    <property type="entry name" value="PROKAR_LIPOPROTEIN"/>
    <property type="match status" value="1"/>
</dbReference>
<dbReference type="EMBL" id="CP002959">
    <property type="protein sequence ID" value="AFM11019.1"/>
    <property type="molecule type" value="Genomic_DNA"/>
</dbReference>
<evidence type="ECO:0000313" key="1">
    <source>
        <dbReference type="EMBL" id="AFM11019.1"/>
    </source>
</evidence>
<protein>
    <submittedName>
        <fullName evidence="1">Uncharacterized protein</fullName>
    </submittedName>
</protein>
<keyword evidence="2" id="KW-1185">Reference proteome</keyword>
<proteinExistence type="predicted"/>
<dbReference type="STRING" id="869212.Turpa_0363"/>
<organism evidence="1 2">
    <name type="scientific">Turneriella parva (strain ATCC BAA-1111 / DSM 21527 / NCTC 11395 / H)</name>
    <name type="common">Leptospira parva</name>
    <dbReference type="NCBI Taxonomy" id="869212"/>
    <lineage>
        <taxon>Bacteria</taxon>
        <taxon>Pseudomonadati</taxon>
        <taxon>Spirochaetota</taxon>
        <taxon>Spirochaetia</taxon>
        <taxon>Leptospirales</taxon>
        <taxon>Leptospiraceae</taxon>
        <taxon>Turneriella</taxon>
    </lineage>
</organism>